<dbReference type="AlphaFoldDB" id="A0AAV7ESY1"/>
<feature type="compositionally biased region" description="Low complexity" evidence="1">
    <location>
        <begin position="37"/>
        <end position="52"/>
    </location>
</feature>
<dbReference type="Proteomes" id="UP000825729">
    <property type="component" value="Unassembled WGS sequence"/>
</dbReference>
<proteinExistence type="predicted"/>
<reference evidence="2 3" key="1">
    <citation type="submission" date="2021-07" db="EMBL/GenBank/DDBJ databases">
        <title>The Aristolochia fimbriata genome: insights into angiosperm evolution, floral development and chemical biosynthesis.</title>
        <authorList>
            <person name="Jiao Y."/>
        </authorList>
    </citation>
    <scope>NUCLEOTIDE SEQUENCE [LARGE SCALE GENOMIC DNA]</scope>
    <source>
        <strain evidence="2">IBCAS-2021</strain>
        <tissue evidence="2">Leaf</tissue>
    </source>
</reference>
<evidence type="ECO:0000313" key="3">
    <source>
        <dbReference type="Proteomes" id="UP000825729"/>
    </source>
</evidence>
<name>A0AAV7ESY1_ARIFI</name>
<protein>
    <submittedName>
        <fullName evidence="2">Uncharacterized protein</fullName>
    </submittedName>
</protein>
<feature type="compositionally biased region" description="Polar residues" evidence="1">
    <location>
        <begin position="58"/>
        <end position="70"/>
    </location>
</feature>
<feature type="region of interest" description="Disordered" evidence="1">
    <location>
        <begin position="15"/>
        <end position="88"/>
    </location>
</feature>
<keyword evidence="3" id="KW-1185">Reference proteome</keyword>
<gene>
    <name evidence="2" type="ORF">H6P81_010732</name>
</gene>
<sequence>MARVMAFTIHLPQQSPYDWHKGKGIRKSGVDLPPQRSRSPSPVESISVPSGVDLRPQWSRSPSPVESISLPSGVDLPPQWSRSPSPVESSFMTRQFFPLQATCGDDCCSNPRPQA</sequence>
<comment type="caution">
    <text evidence="2">The sequence shown here is derived from an EMBL/GenBank/DDBJ whole genome shotgun (WGS) entry which is preliminary data.</text>
</comment>
<accession>A0AAV7ESY1</accession>
<organism evidence="2 3">
    <name type="scientific">Aristolochia fimbriata</name>
    <name type="common">White veined hardy Dutchman's pipe vine</name>
    <dbReference type="NCBI Taxonomy" id="158543"/>
    <lineage>
        <taxon>Eukaryota</taxon>
        <taxon>Viridiplantae</taxon>
        <taxon>Streptophyta</taxon>
        <taxon>Embryophyta</taxon>
        <taxon>Tracheophyta</taxon>
        <taxon>Spermatophyta</taxon>
        <taxon>Magnoliopsida</taxon>
        <taxon>Magnoliidae</taxon>
        <taxon>Piperales</taxon>
        <taxon>Aristolochiaceae</taxon>
        <taxon>Aristolochia</taxon>
    </lineage>
</organism>
<evidence type="ECO:0000313" key="2">
    <source>
        <dbReference type="EMBL" id="KAG9450767.1"/>
    </source>
</evidence>
<evidence type="ECO:0000256" key="1">
    <source>
        <dbReference type="SAM" id="MobiDB-lite"/>
    </source>
</evidence>
<dbReference type="EMBL" id="JAINDJ010000004">
    <property type="protein sequence ID" value="KAG9450767.1"/>
    <property type="molecule type" value="Genomic_DNA"/>
</dbReference>